<dbReference type="AlphaFoldDB" id="E5A3T6"/>
<dbReference type="EMBL" id="FP929133">
    <property type="protein sequence ID" value="CBX98299.1"/>
    <property type="molecule type" value="Genomic_DNA"/>
</dbReference>
<dbReference type="VEuPathDB" id="FungiDB:LEMA_uP097080.1"/>
<evidence type="ECO:0000313" key="1">
    <source>
        <dbReference type="EMBL" id="CBX98299.1"/>
    </source>
</evidence>
<dbReference type="RefSeq" id="XP_003841778.1">
    <property type="nucleotide sequence ID" value="XM_003841730.1"/>
</dbReference>
<reference evidence="2" key="1">
    <citation type="journal article" date="2011" name="Nat. Commun.">
        <title>Effector diversification within compartments of the Leptosphaeria maculans genome affected by Repeat-Induced Point mutations.</title>
        <authorList>
            <person name="Rouxel T."/>
            <person name="Grandaubert J."/>
            <person name="Hane J.K."/>
            <person name="Hoede C."/>
            <person name="van de Wouw A.P."/>
            <person name="Couloux A."/>
            <person name="Dominguez V."/>
            <person name="Anthouard V."/>
            <person name="Bally P."/>
            <person name="Bourras S."/>
            <person name="Cozijnsen A.J."/>
            <person name="Ciuffetti L.M."/>
            <person name="Degrave A."/>
            <person name="Dilmaghani A."/>
            <person name="Duret L."/>
            <person name="Fudal I."/>
            <person name="Goodwin S.B."/>
            <person name="Gout L."/>
            <person name="Glaser N."/>
            <person name="Linglin J."/>
            <person name="Kema G.H.J."/>
            <person name="Lapalu N."/>
            <person name="Lawrence C.B."/>
            <person name="May K."/>
            <person name="Meyer M."/>
            <person name="Ollivier B."/>
            <person name="Poulain J."/>
            <person name="Schoch C.L."/>
            <person name="Simon A."/>
            <person name="Spatafora J.W."/>
            <person name="Stachowiak A."/>
            <person name="Turgeon B.G."/>
            <person name="Tyler B.M."/>
            <person name="Vincent D."/>
            <person name="Weissenbach J."/>
            <person name="Amselem J."/>
            <person name="Quesneville H."/>
            <person name="Oliver R.P."/>
            <person name="Wincker P."/>
            <person name="Balesdent M.-H."/>
            <person name="Howlett B.J."/>
        </authorList>
    </citation>
    <scope>NUCLEOTIDE SEQUENCE [LARGE SCALE GENOMIC DNA]</scope>
    <source>
        <strain evidence="2">JN3 / isolate v23.1.3 / race Av1-4-5-6-7-8</strain>
    </source>
</reference>
<name>E5A3T6_LEPMJ</name>
<proteinExistence type="predicted"/>
<dbReference type="Proteomes" id="UP000002668">
    <property type="component" value="Genome"/>
</dbReference>
<protein>
    <submittedName>
        <fullName evidence="1">Predicted protein</fullName>
    </submittedName>
</protein>
<dbReference type="HOGENOM" id="CLU_2542990_0_0_1"/>
<organism evidence="2">
    <name type="scientific">Leptosphaeria maculans (strain JN3 / isolate v23.1.3 / race Av1-4-5-6-7-8)</name>
    <name type="common">Blackleg fungus</name>
    <name type="synonym">Phoma lingam</name>
    <dbReference type="NCBI Taxonomy" id="985895"/>
    <lineage>
        <taxon>Eukaryota</taxon>
        <taxon>Fungi</taxon>
        <taxon>Dikarya</taxon>
        <taxon>Ascomycota</taxon>
        <taxon>Pezizomycotina</taxon>
        <taxon>Dothideomycetes</taxon>
        <taxon>Pleosporomycetidae</taxon>
        <taxon>Pleosporales</taxon>
        <taxon>Pleosporineae</taxon>
        <taxon>Leptosphaeriaceae</taxon>
        <taxon>Plenodomus</taxon>
        <taxon>Plenodomus lingam/Leptosphaeria maculans species complex</taxon>
    </lineage>
</organism>
<dbReference type="GeneID" id="13286598"/>
<keyword evidence="2" id="KW-1185">Reference proteome</keyword>
<accession>E5A3T6</accession>
<evidence type="ECO:0000313" key="2">
    <source>
        <dbReference type="Proteomes" id="UP000002668"/>
    </source>
</evidence>
<dbReference type="InParanoid" id="E5A3T6"/>
<sequence length="83" mass="9347">MCFGSYASPYLSNKLAKTKPLGERAHAPFVDLPKSFGCLQVRVGKASETLSDRFRDPCQWKEFPYLVTEDGTLQIETDEDNSN</sequence>
<gene>
    <name evidence="1" type="ORF">LEMA_uP097080.1</name>
</gene>